<feature type="domain" description="HNH nuclease" evidence="1">
    <location>
        <begin position="304"/>
        <end position="348"/>
    </location>
</feature>
<dbReference type="Pfam" id="PF13395">
    <property type="entry name" value="HNH_4"/>
    <property type="match status" value="1"/>
</dbReference>
<name>A0ABU8XNM7_9PROT</name>
<evidence type="ECO:0000259" key="1">
    <source>
        <dbReference type="Pfam" id="PF13395"/>
    </source>
</evidence>
<evidence type="ECO:0000313" key="3">
    <source>
        <dbReference type="Proteomes" id="UP001375743"/>
    </source>
</evidence>
<comment type="caution">
    <text evidence="2">The sequence shown here is derived from an EMBL/GenBank/DDBJ whole genome shotgun (WGS) entry which is preliminary data.</text>
</comment>
<dbReference type="RefSeq" id="WP_418158495.1">
    <property type="nucleotide sequence ID" value="NZ_JBBLZC010000004.1"/>
</dbReference>
<organism evidence="2 3">
    <name type="scientific">Benzoatithermus flavus</name>
    <dbReference type="NCBI Taxonomy" id="3108223"/>
    <lineage>
        <taxon>Bacteria</taxon>
        <taxon>Pseudomonadati</taxon>
        <taxon>Pseudomonadota</taxon>
        <taxon>Alphaproteobacteria</taxon>
        <taxon>Geminicoccales</taxon>
        <taxon>Geminicoccaceae</taxon>
        <taxon>Benzoatithermus</taxon>
    </lineage>
</organism>
<sequence length="430" mass="48023">MMSLRHGPADLGRVLHPVDAAEVERLAAQHGLQVLWVRDEPDQLGRPGVSWTVVVLALPDDSTGALPLLRGIILNDRKSTTYKLALLRVLARIADGYAGMAEMEGDDYVRIPLGLVALFWLRAYKPLLARSLPQTGMKGLGFVGPEFRALSHVAPMEFRPGAVFVGEDAVNLRGALVRAASVIQTMPATYTTFADGRPIFPTERATPARLESRLELDAPTLWSFGVVRVPMHLWLAWRRLSVWIEPVLVSEWLAMIRSYASKQPAPFDTDAALSALSWGDPDRSTKMARDLAVARLDQGKPVYCVWSGRTLDEGTLDIDHCLPWSLWPCEGLWNLMPAHRAINQHQKRDLLVSAGALRRAEDRIIGWWDETYVADTAVQRRFWTEAQATLPLMDNAGETPSLDDVFAAVDLQRMRLRADQQLKEWDGVRA</sequence>
<gene>
    <name evidence="2" type="ORF">U1T56_05755</name>
</gene>
<dbReference type="EMBL" id="JBBLZC010000004">
    <property type="protein sequence ID" value="MEK0082646.1"/>
    <property type="molecule type" value="Genomic_DNA"/>
</dbReference>
<evidence type="ECO:0000313" key="2">
    <source>
        <dbReference type="EMBL" id="MEK0082646.1"/>
    </source>
</evidence>
<accession>A0ABU8XNM7</accession>
<reference evidence="2 3" key="1">
    <citation type="submission" date="2024-01" db="EMBL/GenBank/DDBJ databases">
        <title>Multi-omics insights into the function and evolution of sodium benzoate biodegradation pathways in Benzoatithermus flavus gen. nov., sp. nov. from hot spring.</title>
        <authorList>
            <person name="Hu C.-J."/>
            <person name="Li W.-J."/>
        </authorList>
    </citation>
    <scope>NUCLEOTIDE SEQUENCE [LARGE SCALE GENOMIC DNA]</scope>
    <source>
        <strain evidence="2 3">SYSU G07066</strain>
    </source>
</reference>
<protein>
    <recommendedName>
        <fullName evidence="1">HNH nuclease domain-containing protein</fullName>
    </recommendedName>
</protein>
<keyword evidence="3" id="KW-1185">Reference proteome</keyword>
<dbReference type="InterPro" id="IPR003615">
    <property type="entry name" value="HNH_nuc"/>
</dbReference>
<proteinExistence type="predicted"/>
<dbReference type="Gene3D" id="1.10.30.50">
    <property type="match status" value="1"/>
</dbReference>
<dbReference type="Proteomes" id="UP001375743">
    <property type="component" value="Unassembled WGS sequence"/>
</dbReference>